<evidence type="ECO:0000256" key="1">
    <source>
        <dbReference type="SAM" id="MobiDB-lite"/>
    </source>
</evidence>
<name>A0A552WST4_9MICO</name>
<keyword evidence="4" id="KW-1185">Reference proteome</keyword>
<gene>
    <name evidence="3" type="ORF">FJ693_07830</name>
</gene>
<evidence type="ECO:0000313" key="4">
    <source>
        <dbReference type="Proteomes" id="UP000318693"/>
    </source>
</evidence>
<dbReference type="AlphaFoldDB" id="A0A552WST4"/>
<feature type="chain" id="PRO_5022247377" description="Lipoprotein" evidence="2">
    <location>
        <begin position="24"/>
        <end position="176"/>
    </location>
</feature>
<accession>A0A552WST4</accession>
<comment type="caution">
    <text evidence="3">The sequence shown here is derived from an EMBL/GenBank/DDBJ whole genome shotgun (WGS) entry which is preliminary data.</text>
</comment>
<protein>
    <recommendedName>
        <fullName evidence="5">Lipoprotein</fullName>
    </recommendedName>
</protein>
<evidence type="ECO:0000313" key="3">
    <source>
        <dbReference type="EMBL" id="TRW45908.1"/>
    </source>
</evidence>
<organism evidence="3 4">
    <name type="scientific">Georgenia yuyongxinii</name>
    <dbReference type="NCBI Taxonomy" id="2589797"/>
    <lineage>
        <taxon>Bacteria</taxon>
        <taxon>Bacillati</taxon>
        <taxon>Actinomycetota</taxon>
        <taxon>Actinomycetes</taxon>
        <taxon>Micrococcales</taxon>
        <taxon>Bogoriellaceae</taxon>
        <taxon>Georgenia</taxon>
    </lineage>
</organism>
<dbReference type="RefSeq" id="WP_143417970.1">
    <property type="nucleotide sequence ID" value="NZ_VJXR01000016.1"/>
</dbReference>
<proteinExistence type="predicted"/>
<reference evidence="3 4" key="1">
    <citation type="submission" date="2019-07" db="EMBL/GenBank/DDBJ databases">
        <title>Georgenia wutianyii sp. nov. and Georgenia *** sp. nov. isolated from plateau pika (Ochotona curzoniae) in the Qinghai-Tibet plateau of China.</title>
        <authorList>
            <person name="Tian Z."/>
        </authorList>
    </citation>
    <scope>NUCLEOTIDE SEQUENCE [LARGE SCALE GENOMIC DNA]</scope>
    <source>
        <strain evidence="3 4">Z446</strain>
    </source>
</reference>
<feature type="compositionally biased region" description="Low complexity" evidence="1">
    <location>
        <begin position="32"/>
        <end position="49"/>
    </location>
</feature>
<dbReference type="EMBL" id="VJXR01000016">
    <property type="protein sequence ID" value="TRW45908.1"/>
    <property type="molecule type" value="Genomic_DNA"/>
</dbReference>
<evidence type="ECO:0000256" key="2">
    <source>
        <dbReference type="SAM" id="SignalP"/>
    </source>
</evidence>
<dbReference type="Proteomes" id="UP000318693">
    <property type="component" value="Unassembled WGS sequence"/>
</dbReference>
<feature type="region of interest" description="Disordered" evidence="1">
    <location>
        <begin position="21"/>
        <end position="72"/>
    </location>
</feature>
<keyword evidence="2" id="KW-0732">Signal</keyword>
<feature type="signal peptide" evidence="2">
    <location>
        <begin position="1"/>
        <end position="23"/>
    </location>
</feature>
<evidence type="ECO:0008006" key="5">
    <source>
        <dbReference type="Google" id="ProtNLM"/>
    </source>
</evidence>
<sequence>MTVPAAAATLLALALLTACSPDAEEPEPTPPATATATASATASASSSPSEPAPMEDVAGQGATHAPPAWDDAAKAAAQARAVEFMTAFARPDLPADQWLAGIQPLMAPEARETYAAVNPAQVPASALTGASLVQDGPSPYVATVVVATNAGDFTVTLSRTADAEPWLVQYADPAGG</sequence>